<gene>
    <name evidence="1" type="ORF">fep_207</name>
</gene>
<reference evidence="1 2" key="1">
    <citation type="journal article" date="2014" name="BMC Genomics">
        <title>The complete genome sequences of poxviruses isolated from a penguin and a pigeon in South Africa and comparison to other sequenced avipoxviruses.</title>
        <authorList>
            <person name="Offerman K."/>
            <person name="Carulei O."/>
            <person name="van der Walt A.P."/>
            <person name="Douglass N."/>
            <person name="Williamson A.L."/>
        </authorList>
    </citation>
    <scope>NUCLEOTIDE SEQUENCE [LARGE SCALE GENOMIC DNA]</scope>
    <source>
        <strain evidence="1">FeP2</strain>
    </source>
</reference>
<protein>
    <submittedName>
        <fullName evidence="1">Uncharacterized protein</fullName>
    </submittedName>
</protein>
<dbReference type="KEGG" id="vg:19737933"/>
<dbReference type="EMBL" id="KJ801920">
    <property type="protein sequence ID" value="AID46707.1"/>
    <property type="molecule type" value="Genomic_DNA"/>
</dbReference>
<dbReference type="RefSeq" id="YP_009046431.1">
    <property type="nucleotide sequence ID" value="NC_024447.1"/>
</dbReference>
<dbReference type="GeneID" id="19737933"/>
<name>A0A068EL21_9POXV</name>
<keyword evidence="2" id="KW-1185">Reference proteome</keyword>
<organism evidence="1 2">
    <name type="scientific">Pigeonpox virus</name>
    <dbReference type="NCBI Taxonomy" id="10264"/>
    <lineage>
        <taxon>Viruses</taxon>
        <taxon>Varidnaviria</taxon>
        <taxon>Bamfordvirae</taxon>
        <taxon>Nucleocytoviricota</taxon>
        <taxon>Pokkesviricetes</taxon>
        <taxon>Chitovirales</taxon>
        <taxon>Poxviridae</taxon>
        <taxon>Chordopoxvirinae</taxon>
        <taxon>Avipoxvirus</taxon>
        <taxon>Avipoxvirus pigeonpox</taxon>
    </lineage>
</organism>
<evidence type="ECO:0000313" key="1">
    <source>
        <dbReference type="EMBL" id="AID46707.1"/>
    </source>
</evidence>
<dbReference type="Proteomes" id="UP000101521">
    <property type="component" value="Segment"/>
</dbReference>
<proteinExistence type="predicted"/>
<sequence>MYKTINTAGIARVLKSLIPNGYNEEHNIDDLDILKIKEFIEISMQRCLSIKAVTDATVLYIENRTNRYSISTSHDKNEPYEENGIIMNNIECYFVSCLEGSCTVNVNLGDRQISDNITESSGFLMDVNTNHVIDTKHVGLFITKIKLDAHVFYGENIIMFPEKNLFSQTNGPNFILYDITVQDRNMLLLITSKYIYNLCDDKYYDILELKYLVDNCKLPMPLIPLSKYDFTFTDLCIIKSTNIKTVLSKVHARVESYYRDDTSLPVTVKVIYGTVTI</sequence>
<evidence type="ECO:0000313" key="2">
    <source>
        <dbReference type="Proteomes" id="UP000101521"/>
    </source>
</evidence>
<accession>A0A068EL21</accession>